<gene>
    <name evidence="3" type="ORF">K8W02_10420</name>
</gene>
<feature type="domain" description="T6SS immunity protein Tdi1 C-terminal" evidence="2">
    <location>
        <begin position="116"/>
        <end position="187"/>
    </location>
</feature>
<dbReference type="EMBL" id="DYVX01000084">
    <property type="protein sequence ID" value="HJF92776.1"/>
    <property type="molecule type" value="Genomic_DNA"/>
</dbReference>
<evidence type="ECO:0000259" key="2">
    <source>
        <dbReference type="Pfam" id="PF08906"/>
    </source>
</evidence>
<dbReference type="InterPro" id="IPR015002">
    <property type="entry name" value="T6SS_Tdi1_C"/>
</dbReference>
<reference evidence="3" key="2">
    <citation type="submission" date="2021-09" db="EMBL/GenBank/DDBJ databases">
        <authorList>
            <person name="Gilroy R."/>
        </authorList>
    </citation>
    <scope>NUCLEOTIDE SEQUENCE</scope>
    <source>
        <strain evidence="3">CHK55-1828</strain>
    </source>
</reference>
<comment type="caution">
    <text evidence="3">The sequence shown here is derived from an EMBL/GenBank/DDBJ whole genome shotgun (WGS) entry which is preliminary data.</text>
</comment>
<accession>A0A921HXT3</accession>
<evidence type="ECO:0000313" key="4">
    <source>
        <dbReference type="Proteomes" id="UP000717835"/>
    </source>
</evidence>
<dbReference type="InterPro" id="IPR014983">
    <property type="entry name" value="GAD-rel"/>
</dbReference>
<dbReference type="Pfam" id="PF08887">
    <property type="entry name" value="GAD-like"/>
    <property type="match status" value="1"/>
</dbReference>
<reference evidence="3" key="1">
    <citation type="journal article" date="2021" name="PeerJ">
        <title>Extensive microbial diversity within the chicken gut microbiome revealed by metagenomics and culture.</title>
        <authorList>
            <person name="Gilroy R."/>
            <person name="Ravi A."/>
            <person name="Getino M."/>
            <person name="Pursley I."/>
            <person name="Horton D.L."/>
            <person name="Alikhan N.F."/>
            <person name="Baker D."/>
            <person name="Gharbi K."/>
            <person name="Hall N."/>
            <person name="Watson M."/>
            <person name="Adriaenssens E.M."/>
            <person name="Foster-Nyarko E."/>
            <person name="Jarju S."/>
            <person name="Secka A."/>
            <person name="Antonio M."/>
            <person name="Oren A."/>
            <person name="Chaudhuri R.R."/>
            <person name="La Ragione R."/>
            <person name="Hildebrand F."/>
            <person name="Pallen M.J."/>
        </authorList>
    </citation>
    <scope>NUCLEOTIDE SEQUENCE</scope>
    <source>
        <strain evidence="3">CHK55-1828</strain>
    </source>
</reference>
<dbReference type="RefSeq" id="WP_276828593.1">
    <property type="nucleotide sequence ID" value="NZ_DYVX01000084.1"/>
</dbReference>
<organism evidence="3 4">
    <name type="scientific">Mediterranea massiliensis</name>
    <dbReference type="NCBI Taxonomy" id="1841865"/>
    <lineage>
        <taxon>Bacteria</taxon>
        <taxon>Pseudomonadati</taxon>
        <taxon>Bacteroidota</taxon>
        <taxon>Bacteroidia</taxon>
        <taxon>Bacteroidales</taxon>
        <taxon>Bacteroidaceae</taxon>
        <taxon>Mediterranea</taxon>
    </lineage>
</organism>
<protein>
    <submittedName>
        <fullName evidence="3">DUF1851 domain-containing protein</fullName>
    </submittedName>
</protein>
<dbReference type="AlphaFoldDB" id="A0A921HXT3"/>
<feature type="domain" description="GAD-related" evidence="1">
    <location>
        <begin position="3"/>
        <end position="91"/>
    </location>
</feature>
<name>A0A921HXT3_9BACT</name>
<evidence type="ECO:0000259" key="1">
    <source>
        <dbReference type="Pfam" id="PF08887"/>
    </source>
</evidence>
<dbReference type="Pfam" id="PF08906">
    <property type="entry name" value="T6SS_Tdi1_C"/>
    <property type="match status" value="1"/>
</dbReference>
<dbReference type="Proteomes" id="UP000717835">
    <property type="component" value="Unassembled WGS sequence"/>
</dbReference>
<sequence>MNLFENFLQNYPPSDTLVKPSEGILNQFRYRLPDELLDLWQTYGFGNYGNGLLKVIDPTAYADNLSAWLGGETPTRIPIMVTGFGNILYYRRLDDTQNDVALLDIHHRRTDVCAYSFSEFVQLLSDDTAADALLDKALFTQALEKCGPLSDKEIFFFVPALALGGSGSVASIEKGDGMVHQRLLFELMNTRDDDEETDEDNPWTDAYEARPHVFERNDGTLMVNFILTDTVVTILPKAPEELYAVDGHNISLWVLTFFSYDDEQNIGMLEYHAALQLLQPYVVDEADGHLLLRGLSLEEMKQVLAQAERG</sequence>
<proteinExistence type="predicted"/>
<evidence type="ECO:0000313" key="3">
    <source>
        <dbReference type="EMBL" id="HJF92776.1"/>
    </source>
</evidence>